<evidence type="ECO:0000313" key="2">
    <source>
        <dbReference type="EMBL" id="RUS88822.1"/>
    </source>
</evidence>
<organism evidence="2 3">
    <name type="scientific">Elysia chlorotica</name>
    <name type="common">Eastern emerald elysia</name>
    <name type="synonym">Sea slug</name>
    <dbReference type="NCBI Taxonomy" id="188477"/>
    <lineage>
        <taxon>Eukaryota</taxon>
        <taxon>Metazoa</taxon>
        <taxon>Spiralia</taxon>
        <taxon>Lophotrochozoa</taxon>
        <taxon>Mollusca</taxon>
        <taxon>Gastropoda</taxon>
        <taxon>Heterobranchia</taxon>
        <taxon>Euthyneura</taxon>
        <taxon>Panpulmonata</taxon>
        <taxon>Sacoglossa</taxon>
        <taxon>Placobranchoidea</taxon>
        <taxon>Plakobranchidae</taxon>
        <taxon>Elysia</taxon>
    </lineage>
</organism>
<feature type="region of interest" description="Disordered" evidence="1">
    <location>
        <begin position="96"/>
        <end position="143"/>
    </location>
</feature>
<evidence type="ECO:0000256" key="1">
    <source>
        <dbReference type="SAM" id="MobiDB-lite"/>
    </source>
</evidence>
<name>A0A3S1AD39_ELYCH</name>
<feature type="region of interest" description="Disordered" evidence="1">
    <location>
        <begin position="276"/>
        <end position="300"/>
    </location>
</feature>
<reference evidence="2 3" key="1">
    <citation type="submission" date="2019-01" db="EMBL/GenBank/DDBJ databases">
        <title>A draft genome assembly of the solar-powered sea slug Elysia chlorotica.</title>
        <authorList>
            <person name="Cai H."/>
            <person name="Li Q."/>
            <person name="Fang X."/>
            <person name="Li J."/>
            <person name="Curtis N.E."/>
            <person name="Altenburger A."/>
            <person name="Shibata T."/>
            <person name="Feng M."/>
            <person name="Maeda T."/>
            <person name="Schwartz J.A."/>
            <person name="Shigenobu S."/>
            <person name="Lundholm N."/>
            <person name="Nishiyama T."/>
            <person name="Yang H."/>
            <person name="Hasebe M."/>
            <person name="Li S."/>
            <person name="Pierce S.K."/>
            <person name="Wang J."/>
        </authorList>
    </citation>
    <scope>NUCLEOTIDE SEQUENCE [LARGE SCALE GENOMIC DNA]</scope>
    <source>
        <strain evidence="2">EC2010</strain>
        <tissue evidence="2">Whole organism of an adult</tissue>
    </source>
</reference>
<gene>
    <name evidence="2" type="ORF">EGW08_003452</name>
</gene>
<keyword evidence="3" id="KW-1185">Reference proteome</keyword>
<comment type="caution">
    <text evidence="2">The sequence shown here is derived from an EMBL/GenBank/DDBJ whole genome shotgun (WGS) entry which is preliminary data.</text>
</comment>
<feature type="compositionally biased region" description="Low complexity" evidence="1">
    <location>
        <begin position="115"/>
        <end position="137"/>
    </location>
</feature>
<sequence length="300" mass="31765">MAPTEGANGRLASTWDSDSASPSPPQSPRNPQKSAPCSPKRDPLELSLSLQDLDNTCEIYFCGWDTSLSPPTSTRHLTVPEASADFKRAMVTPEHLEKPHLSRTPSPTLPPVTACSRKSACSTSRSLSSSRTPSPMSLSPPPLSPTWSSSVSSLCSSSLLSSSPSSPSTPSSSPKPTLKAALSLVLSPLKAEKTPKRSRSKPWQGGVFLPSIVSSSDSITPGPLATRRPASFGDADGVKYRNTHRRASHGEKHVSWADEFGSTSKLTSVRLIRPRLDAADSKKSGAPTPGRSILRDTGAN</sequence>
<feature type="region of interest" description="Disordered" evidence="1">
    <location>
        <begin position="1"/>
        <end position="43"/>
    </location>
</feature>
<accession>A0A3S1AD39</accession>
<dbReference type="OrthoDB" id="6114936at2759"/>
<dbReference type="Proteomes" id="UP000271974">
    <property type="component" value="Unassembled WGS sequence"/>
</dbReference>
<protein>
    <submittedName>
        <fullName evidence="2">Uncharacterized protein</fullName>
    </submittedName>
</protein>
<feature type="region of interest" description="Disordered" evidence="1">
    <location>
        <begin position="212"/>
        <end position="238"/>
    </location>
</feature>
<dbReference type="AlphaFoldDB" id="A0A3S1AD39"/>
<dbReference type="EMBL" id="RQTK01000073">
    <property type="protein sequence ID" value="RUS88822.1"/>
    <property type="molecule type" value="Genomic_DNA"/>
</dbReference>
<proteinExistence type="predicted"/>
<evidence type="ECO:0000313" key="3">
    <source>
        <dbReference type="Proteomes" id="UP000271974"/>
    </source>
</evidence>